<keyword evidence="5" id="KW-1133">Transmembrane helix</keyword>
<evidence type="ECO:0000259" key="6">
    <source>
        <dbReference type="PROSITE" id="PS51462"/>
    </source>
</evidence>
<keyword evidence="3 7" id="KW-0378">Hydrolase</keyword>
<dbReference type="InterPro" id="IPR055295">
    <property type="entry name" value="NUDT22/NUDT9-like"/>
</dbReference>
<dbReference type="PANTHER" id="PTHR31835:SF1">
    <property type="entry name" value="URIDINE DIPHOSPHATE GLUCOSE PYROPHOSPHATASE NUDT22"/>
    <property type="match status" value="1"/>
</dbReference>
<evidence type="ECO:0000256" key="1">
    <source>
        <dbReference type="ARBA" id="ARBA00001946"/>
    </source>
</evidence>
<gene>
    <name evidence="7" type="ORF">RJ641_008623</name>
</gene>
<comment type="cofactor">
    <cofactor evidence="1">
        <name>Mg(2+)</name>
        <dbReference type="ChEBI" id="CHEBI:18420"/>
    </cofactor>
</comment>
<dbReference type="GO" id="GO:0046872">
    <property type="term" value="F:metal ion binding"/>
    <property type="evidence" value="ECO:0007669"/>
    <property type="project" value="UniProtKB-KW"/>
</dbReference>
<dbReference type="InterPro" id="IPR000086">
    <property type="entry name" value="NUDIX_hydrolase_dom"/>
</dbReference>
<accession>A0AAN8V588</accession>
<evidence type="ECO:0000313" key="7">
    <source>
        <dbReference type="EMBL" id="KAK6926904.1"/>
    </source>
</evidence>
<reference evidence="7 8" key="1">
    <citation type="submission" date="2023-12" db="EMBL/GenBank/DDBJ databases">
        <title>A high-quality genome assembly for Dillenia turbinata (Dilleniales).</title>
        <authorList>
            <person name="Chanderbali A."/>
        </authorList>
    </citation>
    <scope>NUCLEOTIDE SEQUENCE [LARGE SCALE GENOMIC DNA]</scope>
    <source>
        <strain evidence="7">LSX21</strain>
        <tissue evidence="7">Leaf</tissue>
    </source>
</reference>
<dbReference type="GO" id="GO:0052751">
    <property type="term" value="F:GDP-mannose hydrolase activity"/>
    <property type="evidence" value="ECO:0007669"/>
    <property type="project" value="TreeGrafter"/>
</dbReference>
<dbReference type="InterPro" id="IPR015797">
    <property type="entry name" value="NUDIX_hydrolase-like_dom_sf"/>
</dbReference>
<dbReference type="Proteomes" id="UP001370490">
    <property type="component" value="Unassembled WGS sequence"/>
</dbReference>
<evidence type="ECO:0000313" key="8">
    <source>
        <dbReference type="Proteomes" id="UP001370490"/>
    </source>
</evidence>
<evidence type="ECO:0000256" key="4">
    <source>
        <dbReference type="ARBA" id="ARBA00022842"/>
    </source>
</evidence>
<feature type="transmembrane region" description="Helical" evidence="5">
    <location>
        <begin position="7"/>
        <end position="28"/>
    </location>
</feature>
<keyword evidence="4" id="KW-0460">Magnesium</keyword>
<keyword evidence="5" id="KW-0472">Membrane</keyword>
<dbReference type="PROSITE" id="PS51462">
    <property type="entry name" value="NUDIX"/>
    <property type="match status" value="1"/>
</dbReference>
<proteinExistence type="predicted"/>
<name>A0AAN8V588_9MAGN</name>
<sequence length="233" mass="26089">METPFKLLLFLWILIRLMIEFLIPISTWRIQFPRTFVGTNLNPLWEKFLVPSKDESAHCQHTANPLGNGAVVEAADGKIIVLQRSNNVGEFAGHFVFPGGHPEPKEIGLESHQPHGLTATRVNEMVSQEMFDSIIREVVEEIGVPASSLSNPIFIGISQRWLNVRPTAFFYIKCSLQSTEIQQFYTNAQDGYESTQLYAVAQNDLGNVACKMPGCHQGGLALYKLMIEVVKDV</sequence>
<keyword evidence="8" id="KW-1185">Reference proteome</keyword>
<evidence type="ECO:0000256" key="2">
    <source>
        <dbReference type="ARBA" id="ARBA00022723"/>
    </source>
</evidence>
<evidence type="ECO:0000256" key="3">
    <source>
        <dbReference type="ARBA" id="ARBA00022801"/>
    </source>
</evidence>
<dbReference type="EMBL" id="JBAMMX010000015">
    <property type="protein sequence ID" value="KAK6926904.1"/>
    <property type="molecule type" value="Genomic_DNA"/>
</dbReference>
<protein>
    <submittedName>
        <fullName evidence="7">NUDIX hydrolase domain</fullName>
    </submittedName>
</protein>
<comment type="caution">
    <text evidence="7">The sequence shown here is derived from an EMBL/GenBank/DDBJ whole genome shotgun (WGS) entry which is preliminary data.</text>
</comment>
<dbReference type="PANTHER" id="PTHR31835">
    <property type="entry name" value="URIDINE DIPHOSPHATE GLUCOSE PYROPHOSPHATASE"/>
    <property type="match status" value="1"/>
</dbReference>
<keyword evidence="2" id="KW-0479">Metal-binding</keyword>
<dbReference type="AlphaFoldDB" id="A0AAN8V588"/>
<evidence type="ECO:0000256" key="5">
    <source>
        <dbReference type="SAM" id="Phobius"/>
    </source>
</evidence>
<keyword evidence="5" id="KW-0812">Transmembrane</keyword>
<feature type="domain" description="Nudix hydrolase" evidence="6">
    <location>
        <begin position="63"/>
        <end position="228"/>
    </location>
</feature>
<organism evidence="7 8">
    <name type="scientific">Dillenia turbinata</name>
    <dbReference type="NCBI Taxonomy" id="194707"/>
    <lineage>
        <taxon>Eukaryota</taxon>
        <taxon>Viridiplantae</taxon>
        <taxon>Streptophyta</taxon>
        <taxon>Embryophyta</taxon>
        <taxon>Tracheophyta</taxon>
        <taxon>Spermatophyta</taxon>
        <taxon>Magnoliopsida</taxon>
        <taxon>eudicotyledons</taxon>
        <taxon>Gunneridae</taxon>
        <taxon>Pentapetalae</taxon>
        <taxon>Dilleniales</taxon>
        <taxon>Dilleniaceae</taxon>
        <taxon>Dillenia</taxon>
    </lineage>
</organism>
<dbReference type="Gene3D" id="3.90.79.10">
    <property type="entry name" value="Nucleoside Triphosphate Pyrophosphohydrolase"/>
    <property type="match status" value="1"/>
</dbReference>
<dbReference type="SUPFAM" id="SSF55811">
    <property type="entry name" value="Nudix"/>
    <property type="match status" value="1"/>
</dbReference>